<dbReference type="Proteomes" id="UP000655751">
    <property type="component" value="Unassembled WGS sequence"/>
</dbReference>
<dbReference type="SMART" id="SM01008">
    <property type="entry name" value="Ald_Xan_dh_C"/>
    <property type="match status" value="1"/>
</dbReference>
<dbReference type="RefSeq" id="WP_198428333.1">
    <property type="nucleotide sequence ID" value="NZ_JADMLG010000003.1"/>
</dbReference>
<dbReference type="AlphaFoldDB" id="A0A931N1W9"/>
<reference evidence="3" key="1">
    <citation type="submission" date="2020-11" db="EMBL/GenBank/DDBJ databases">
        <title>Nocardia NEAU-351.nov., a novel actinomycete isolated from the cow dung.</title>
        <authorList>
            <person name="Zhang X."/>
        </authorList>
    </citation>
    <scope>NUCLEOTIDE SEQUENCE</scope>
    <source>
        <strain evidence="3">NEAU-351</strain>
    </source>
</reference>
<evidence type="ECO:0000259" key="2">
    <source>
        <dbReference type="SMART" id="SM01008"/>
    </source>
</evidence>
<dbReference type="Pfam" id="PF02738">
    <property type="entry name" value="MoCoBD_1"/>
    <property type="match status" value="1"/>
</dbReference>
<dbReference type="GO" id="GO:0016491">
    <property type="term" value="F:oxidoreductase activity"/>
    <property type="evidence" value="ECO:0007669"/>
    <property type="project" value="InterPro"/>
</dbReference>
<organism evidence="3 4">
    <name type="scientific">Nocardia bovistercoris</name>
    <dbReference type="NCBI Taxonomy" id="2785916"/>
    <lineage>
        <taxon>Bacteria</taxon>
        <taxon>Bacillati</taxon>
        <taxon>Actinomycetota</taxon>
        <taxon>Actinomycetes</taxon>
        <taxon>Mycobacteriales</taxon>
        <taxon>Nocardiaceae</taxon>
        <taxon>Nocardia</taxon>
    </lineage>
</organism>
<protein>
    <submittedName>
        <fullName evidence="3">Xanthine dehydrogenase family protein molybdopterin-binding subunit</fullName>
    </submittedName>
</protein>
<dbReference type="InterPro" id="IPR046867">
    <property type="entry name" value="AldOxase/xan_DH_MoCoBD2"/>
</dbReference>
<dbReference type="Gene3D" id="3.90.1170.50">
    <property type="entry name" value="Aldehyde oxidase/xanthine dehydrogenase, a/b hammerhead"/>
    <property type="match status" value="1"/>
</dbReference>
<proteinExistence type="predicted"/>
<dbReference type="Gene3D" id="3.30.365.10">
    <property type="entry name" value="Aldehyde oxidase/xanthine dehydrogenase, molybdopterin binding domain"/>
    <property type="match status" value="4"/>
</dbReference>
<dbReference type="InterPro" id="IPR000674">
    <property type="entry name" value="Ald_Oxase/Xan_DH_a/b"/>
</dbReference>
<evidence type="ECO:0000313" key="4">
    <source>
        <dbReference type="Proteomes" id="UP000655751"/>
    </source>
</evidence>
<dbReference type="InterPro" id="IPR008274">
    <property type="entry name" value="AldOxase/xan_DH_MoCoBD1"/>
</dbReference>
<dbReference type="EMBL" id="JADMLG010000003">
    <property type="protein sequence ID" value="MBH0776344.1"/>
    <property type="molecule type" value="Genomic_DNA"/>
</dbReference>
<dbReference type="PANTHER" id="PTHR11908:SF157">
    <property type="entry name" value="XANTHINE DEHYDROGENASE SUBUNIT D-RELATED"/>
    <property type="match status" value="1"/>
</dbReference>
<name>A0A931N1W9_9NOCA</name>
<feature type="domain" description="Aldehyde oxidase/xanthine dehydrogenase a/b hammerhead" evidence="2">
    <location>
        <begin position="41"/>
        <end position="152"/>
    </location>
</feature>
<keyword evidence="4" id="KW-1185">Reference proteome</keyword>
<dbReference type="PANTHER" id="PTHR11908">
    <property type="entry name" value="XANTHINE DEHYDROGENASE"/>
    <property type="match status" value="1"/>
</dbReference>
<evidence type="ECO:0000256" key="1">
    <source>
        <dbReference type="SAM" id="MobiDB-lite"/>
    </source>
</evidence>
<dbReference type="SUPFAM" id="SSF56003">
    <property type="entry name" value="Molybdenum cofactor-binding domain"/>
    <property type="match status" value="1"/>
</dbReference>
<dbReference type="InterPro" id="IPR036856">
    <property type="entry name" value="Ald_Oxase/Xan_DH_a/b_sf"/>
</dbReference>
<dbReference type="Pfam" id="PF20256">
    <property type="entry name" value="MoCoBD_2"/>
    <property type="match status" value="1"/>
</dbReference>
<dbReference type="SUPFAM" id="SSF54665">
    <property type="entry name" value="CO dehydrogenase molybdoprotein N-domain-like"/>
    <property type="match status" value="1"/>
</dbReference>
<feature type="region of interest" description="Disordered" evidence="1">
    <location>
        <begin position="1"/>
        <end position="27"/>
    </location>
</feature>
<sequence>MTDLIPAPTDTALSRTSDSTAVHPTGVGDRRKRFDALGRVRGTIRYTGDEAVAAGTAFVAVHRSTVPHARIVSVDTAAARDLDGVFAVYTGRDLHDIFGDRLYTGPAFADQPCLAVDKTRFVGEAVAAVLARDPATAQAAAVEIVVEYDDLEPVFDIEAALNNTAFVHDELRPSSVFADLAHLRGVQGTNVAYEYLQRSGDAEGEHNRAAATARVRTWAPPTHHVPIELPSTTAWVDSGRLEMLSTTQTPSYVRQTVSDLLGIELSRVRIMTRPLGGSFGCKMYDRLEPLAAALAWVSGRRVRLNATREEAFLLTTRHGAEVIGSMSADAQGNIVAVSADVRYDTGAFADVGPRIAAKSGLVAAGPYRVGAVDVRSRCIYTNKVSAGPFRGFGVPQVTWFHESAVDELARSLGRDPYRYRREHLLREGDIAAVGTPMHSADFLSCLDAVTAAIDWDQPCPDGDGRWVHGKGVAVGMKAVLTPTIANATLNFNQDGSATLLISTVDMGQGSDTIMSQIVGEVLRIDSHRVHVVRADTDATPYDTITAGSRSTYHTGNAVRLVAESMRATLCGFAADQLDVPVTELVLDARGVHHDRTGNTIALSDLVRAKYGARGATVTTAENFTSTWVPYDHDTGLSEKVTEHWFAGAAAVRIAVDTYTGRIRTDHLAIAGDVGRAINPTLVEQQLTGAALMGLGHTLFDELVFDQGQFVNATLLDYQLPSIKDMPTKLTPIIIEDPHRDGPFGAKGVGETTILPIAPAYANAVRDACGIRITTLPLTGERVLAHLDQRKAKG</sequence>
<evidence type="ECO:0000313" key="3">
    <source>
        <dbReference type="EMBL" id="MBH0776344.1"/>
    </source>
</evidence>
<comment type="caution">
    <text evidence="3">The sequence shown here is derived from an EMBL/GenBank/DDBJ whole genome shotgun (WGS) entry which is preliminary data.</text>
</comment>
<dbReference type="Pfam" id="PF01315">
    <property type="entry name" value="Ald_Xan_dh_C"/>
    <property type="match status" value="1"/>
</dbReference>
<gene>
    <name evidence="3" type="ORF">IT779_08615</name>
</gene>
<dbReference type="InterPro" id="IPR016208">
    <property type="entry name" value="Ald_Oxase/xanthine_DH-like"/>
</dbReference>
<accession>A0A931N1W9</accession>
<feature type="compositionally biased region" description="Polar residues" evidence="1">
    <location>
        <begin position="11"/>
        <end position="22"/>
    </location>
</feature>
<dbReference type="InterPro" id="IPR037165">
    <property type="entry name" value="AldOxase/xan_DH_Mopterin-bd_sf"/>
</dbReference>
<dbReference type="GO" id="GO:0005506">
    <property type="term" value="F:iron ion binding"/>
    <property type="evidence" value="ECO:0007669"/>
    <property type="project" value="InterPro"/>
</dbReference>